<feature type="chain" id="PRO_5045329811" evidence="1">
    <location>
        <begin position="39"/>
        <end position="698"/>
    </location>
</feature>
<proteinExistence type="predicted"/>
<reference evidence="2" key="1">
    <citation type="submission" date="2023-03" db="EMBL/GenBank/DDBJ databases">
        <title>MT1 and MT2 Draft Genomes of Novel Species.</title>
        <authorList>
            <person name="Venkateswaran K."/>
        </authorList>
    </citation>
    <scope>NUCLEOTIDE SEQUENCE</scope>
    <source>
        <strain evidence="2">F6_8S_P_1A</strain>
    </source>
</reference>
<dbReference type="EMBL" id="JAROCB010000001">
    <property type="protein sequence ID" value="MDN4596586.1"/>
    <property type="molecule type" value="Genomic_DNA"/>
</dbReference>
<dbReference type="RefSeq" id="WP_301216770.1">
    <property type="nucleotide sequence ID" value="NZ_JAROCB010000001.1"/>
</dbReference>
<name>A0ABT8IUU8_9MICO</name>
<keyword evidence="3" id="KW-1185">Reference proteome</keyword>
<organism evidence="2 3">
    <name type="scientific">Leifsonia virtsii</name>
    <dbReference type="NCBI Taxonomy" id="3035915"/>
    <lineage>
        <taxon>Bacteria</taxon>
        <taxon>Bacillati</taxon>
        <taxon>Actinomycetota</taxon>
        <taxon>Actinomycetes</taxon>
        <taxon>Micrococcales</taxon>
        <taxon>Microbacteriaceae</taxon>
        <taxon>Leifsonia</taxon>
    </lineage>
</organism>
<accession>A0ABT8IUU8</accession>
<evidence type="ECO:0000313" key="2">
    <source>
        <dbReference type="EMBL" id="MDN4596586.1"/>
    </source>
</evidence>
<protein>
    <submittedName>
        <fullName evidence="2">Uncharacterized protein</fullName>
    </submittedName>
</protein>
<comment type="caution">
    <text evidence="2">The sequence shown here is derived from an EMBL/GenBank/DDBJ whole genome shotgun (WGS) entry which is preliminary data.</text>
</comment>
<feature type="signal peptide" evidence="1">
    <location>
        <begin position="1"/>
        <end position="38"/>
    </location>
</feature>
<keyword evidence="1" id="KW-0732">Signal</keyword>
<dbReference type="Proteomes" id="UP001174210">
    <property type="component" value="Unassembled WGS sequence"/>
</dbReference>
<gene>
    <name evidence="2" type="ORF">P5G59_05495</name>
</gene>
<evidence type="ECO:0000256" key="1">
    <source>
        <dbReference type="SAM" id="SignalP"/>
    </source>
</evidence>
<evidence type="ECO:0000313" key="3">
    <source>
        <dbReference type="Proteomes" id="UP001174210"/>
    </source>
</evidence>
<sequence length="698" mass="70754">MTGDATMRNRRLTTKKAALGLALGAALAITAAGAPALAAPQQAASAADSGTSAPAKLTNLAHLDFLLDDVPLLSGIAGHTTYRAAEEPVARAPWVYADRQADGSFRRVGGGPVTDATRGWYAQGAYDADDISRAAVVYLRDWKQNGTATSRTSAYELLRSLTYLQTADGPNAGNVVLWQQHDGTLNPSAIPKELPDPSDSAESFWLARTVWALGEGYAGFRSSDPAFASFLAARMQLAVGALQRQSLARYPQTDVANGVTVPGWLIVGSAGATAEAVLGLSAYVAAQPSDSAARTALARYAEGIAKLQSGGSGQWPFGALLPEANSPTFWHAWAGMQPAALTAAATVLHDGGLQQSATKDLASFTAQLLASGGPDNGWTPTPADRTQIAYGVDSRLEGLVAASDATGASGLAALAGAQAAWYFGANRAGVAAYDPATGVCVDGIAGDGTVNRNCGAESVIHTELSMLALDAHPSIARAATALTRTTATDGLTVVEAESGTATGPVSTVTPPSAWTGSANWSGGSYLQAGSGSTVTLALPASHPTARILPIADLGPGGSGTTAWTTAAGRLTLPLGRTDNVRAGEQGIAPSPVFLLPQTLPVPVPAAATSVTARVTGTARLDALLVQPVVSHLALAGSATLDVYANATALPVPQKLDAGAPVTVTSYDASGRQVGRAKTAGAHATVLVLPGGFTTVTAR</sequence>